<keyword evidence="1" id="KW-0472">Membrane</keyword>
<dbReference type="AlphaFoldDB" id="A0AAE4MII8"/>
<name>A0AAE4MII8_9EURY</name>
<keyword evidence="1" id="KW-1133">Transmembrane helix</keyword>
<evidence type="ECO:0000313" key="3">
    <source>
        <dbReference type="Proteomes" id="UP001271789"/>
    </source>
</evidence>
<evidence type="ECO:0000256" key="1">
    <source>
        <dbReference type="SAM" id="Phobius"/>
    </source>
</evidence>
<evidence type="ECO:0000313" key="2">
    <source>
        <dbReference type="EMBL" id="MDV0446237.1"/>
    </source>
</evidence>
<protein>
    <recommendedName>
        <fullName evidence="4">Glycerophosphoryl diester phosphodiesterase membrane domain-containing protein</fullName>
    </recommendedName>
</protein>
<feature type="transmembrane region" description="Helical" evidence="1">
    <location>
        <begin position="119"/>
        <end position="142"/>
    </location>
</feature>
<dbReference type="Proteomes" id="UP001271789">
    <property type="component" value="Unassembled WGS sequence"/>
</dbReference>
<dbReference type="EMBL" id="JAWDKD010000002">
    <property type="protein sequence ID" value="MDV0446237.1"/>
    <property type="molecule type" value="Genomic_DNA"/>
</dbReference>
<proteinExistence type="predicted"/>
<accession>A0AAE4MII8</accession>
<feature type="transmembrane region" description="Helical" evidence="1">
    <location>
        <begin position="23"/>
        <end position="53"/>
    </location>
</feature>
<evidence type="ECO:0008006" key="4">
    <source>
        <dbReference type="Google" id="ProtNLM"/>
    </source>
</evidence>
<sequence>MEFDFKIIEESLKKAWQAFVDNIIAYIVAAIIFIIVASVASQFITGVALIWAVLSLSLSFAASAIYGLVLAIIGIVGLIILPPVAYGLYYMSLKGLRGEKVDIKDIMYGLNAKTIVRSWIYFIVLYAIMFVFAIISAILGFIPFLGGLIALILMIIVYTFLFFSLYIYVMTPNENVVYALKEGVEIAKKNFLMTFVAMILSGILCILIVTIPLGLAFGGEILKKIVPTLKDDS</sequence>
<feature type="transmembrane region" description="Helical" evidence="1">
    <location>
        <begin position="148"/>
        <end position="169"/>
    </location>
</feature>
<comment type="caution">
    <text evidence="2">The sequence shown here is derived from an EMBL/GenBank/DDBJ whole genome shotgun (WGS) entry which is preliminary data.</text>
</comment>
<feature type="transmembrane region" description="Helical" evidence="1">
    <location>
        <begin position="190"/>
        <end position="217"/>
    </location>
</feature>
<keyword evidence="1" id="KW-0812">Transmembrane</keyword>
<organism evidence="2 3">
    <name type="scientific">Methanolapillus africanus</name>
    <dbReference type="NCBI Taxonomy" id="3028297"/>
    <lineage>
        <taxon>Archaea</taxon>
        <taxon>Methanobacteriati</taxon>
        <taxon>Methanobacteriota</taxon>
        <taxon>Stenosarchaea group</taxon>
        <taxon>Methanomicrobia</taxon>
        <taxon>Methanosarcinales</taxon>
        <taxon>Methanosarcinaceae</taxon>
        <taxon>Methanolapillus</taxon>
    </lineage>
</organism>
<gene>
    <name evidence="2" type="ORF">MsAg5_00650</name>
</gene>
<keyword evidence="3" id="KW-1185">Reference proteome</keyword>
<dbReference type="RefSeq" id="WP_338098619.1">
    <property type="nucleotide sequence ID" value="NZ_JAWDKD010000002.1"/>
</dbReference>
<reference evidence="2" key="1">
    <citation type="submission" date="2023-06" db="EMBL/GenBank/DDBJ databases">
        <title>Genome sequence of Methanosarcinaceae archaeon Ag5.</title>
        <authorList>
            <person name="Protasov E."/>
            <person name="Platt K."/>
            <person name="Poehlein A."/>
            <person name="Daniel R."/>
            <person name="Brune A."/>
        </authorList>
    </citation>
    <scope>NUCLEOTIDE SEQUENCE</scope>
    <source>
        <strain evidence="2">Ag5</strain>
    </source>
</reference>
<feature type="transmembrane region" description="Helical" evidence="1">
    <location>
        <begin position="65"/>
        <end position="90"/>
    </location>
</feature>